<evidence type="ECO:0000313" key="2">
    <source>
        <dbReference type="EMBL" id="TFK20981.1"/>
    </source>
</evidence>
<name>A0A5C3KKV0_COPMA</name>
<dbReference type="AlphaFoldDB" id="A0A5C3KKV0"/>
<dbReference type="EMBL" id="ML210282">
    <property type="protein sequence ID" value="TFK20981.1"/>
    <property type="molecule type" value="Genomic_DNA"/>
</dbReference>
<keyword evidence="3" id="KW-1185">Reference proteome</keyword>
<sequence>MSPAILPAYHSPTESPPSYTDSPQEDETTVAHSPRTGSRSHQGTCVKCWKEVTIILKDQDESSPLPVFSRGGIINGEVGVSNPECVVEITAKLSGQMSLMITDCGSTGAVLVSEKKVIWSQDSEGNLKGQCPSILPFLLRFPQTFQDHDARDFKLPPSFEATFLGVPALFAKCVYTLTITISTTKRYGLASWNRSRMFSMVLDYRPRTRPNRPIVMVDTIFASIKPVPEEWKQLILTMGTRSGSKCRPVECHLLLPSIQTFAISDTVPFHLQLRGSLECLREILPPSSCLLDPNHEKIRERTLDLTPTGPHSIRVYLARQVHLEVNGRKRFRTCTVGTSQMWPVPPVIPREGETSSVTNDLDDICLDWQGELKCREDVSVASFHAGSLAVKDFLVVGLAPSDISSSFLRAVQLVQPIRLVTDSWVEIEQVHPRDV</sequence>
<evidence type="ECO:0000256" key="1">
    <source>
        <dbReference type="SAM" id="MobiDB-lite"/>
    </source>
</evidence>
<proteinExistence type="predicted"/>
<evidence type="ECO:0008006" key="4">
    <source>
        <dbReference type="Google" id="ProtNLM"/>
    </source>
</evidence>
<accession>A0A5C3KKV0</accession>
<organism evidence="2 3">
    <name type="scientific">Coprinopsis marcescibilis</name>
    <name type="common">Agaric fungus</name>
    <name type="synonym">Psathyrella marcescibilis</name>
    <dbReference type="NCBI Taxonomy" id="230819"/>
    <lineage>
        <taxon>Eukaryota</taxon>
        <taxon>Fungi</taxon>
        <taxon>Dikarya</taxon>
        <taxon>Basidiomycota</taxon>
        <taxon>Agaricomycotina</taxon>
        <taxon>Agaricomycetes</taxon>
        <taxon>Agaricomycetidae</taxon>
        <taxon>Agaricales</taxon>
        <taxon>Agaricineae</taxon>
        <taxon>Psathyrellaceae</taxon>
        <taxon>Coprinopsis</taxon>
    </lineage>
</organism>
<dbReference type="OrthoDB" id="3252135at2759"/>
<evidence type="ECO:0000313" key="3">
    <source>
        <dbReference type="Proteomes" id="UP000307440"/>
    </source>
</evidence>
<protein>
    <recommendedName>
        <fullName evidence="4">Arrestin-like N-terminal domain-containing protein</fullName>
    </recommendedName>
</protein>
<dbReference type="Proteomes" id="UP000307440">
    <property type="component" value="Unassembled WGS sequence"/>
</dbReference>
<gene>
    <name evidence="2" type="ORF">FA15DRAFT_673023</name>
</gene>
<feature type="region of interest" description="Disordered" evidence="1">
    <location>
        <begin position="1"/>
        <end position="42"/>
    </location>
</feature>
<feature type="compositionally biased region" description="Polar residues" evidence="1">
    <location>
        <begin position="12"/>
        <end position="22"/>
    </location>
</feature>
<reference evidence="2 3" key="1">
    <citation type="journal article" date="2019" name="Nat. Ecol. Evol.">
        <title>Megaphylogeny resolves global patterns of mushroom evolution.</title>
        <authorList>
            <person name="Varga T."/>
            <person name="Krizsan K."/>
            <person name="Foldi C."/>
            <person name="Dima B."/>
            <person name="Sanchez-Garcia M."/>
            <person name="Sanchez-Ramirez S."/>
            <person name="Szollosi G.J."/>
            <person name="Szarkandi J.G."/>
            <person name="Papp V."/>
            <person name="Albert L."/>
            <person name="Andreopoulos W."/>
            <person name="Angelini C."/>
            <person name="Antonin V."/>
            <person name="Barry K.W."/>
            <person name="Bougher N.L."/>
            <person name="Buchanan P."/>
            <person name="Buyck B."/>
            <person name="Bense V."/>
            <person name="Catcheside P."/>
            <person name="Chovatia M."/>
            <person name="Cooper J."/>
            <person name="Damon W."/>
            <person name="Desjardin D."/>
            <person name="Finy P."/>
            <person name="Geml J."/>
            <person name="Haridas S."/>
            <person name="Hughes K."/>
            <person name="Justo A."/>
            <person name="Karasinski D."/>
            <person name="Kautmanova I."/>
            <person name="Kiss B."/>
            <person name="Kocsube S."/>
            <person name="Kotiranta H."/>
            <person name="LaButti K.M."/>
            <person name="Lechner B.E."/>
            <person name="Liimatainen K."/>
            <person name="Lipzen A."/>
            <person name="Lukacs Z."/>
            <person name="Mihaltcheva S."/>
            <person name="Morgado L.N."/>
            <person name="Niskanen T."/>
            <person name="Noordeloos M.E."/>
            <person name="Ohm R.A."/>
            <person name="Ortiz-Santana B."/>
            <person name="Ovrebo C."/>
            <person name="Racz N."/>
            <person name="Riley R."/>
            <person name="Savchenko A."/>
            <person name="Shiryaev A."/>
            <person name="Soop K."/>
            <person name="Spirin V."/>
            <person name="Szebenyi C."/>
            <person name="Tomsovsky M."/>
            <person name="Tulloss R.E."/>
            <person name="Uehling J."/>
            <person name="Grigoriev I.V."/>
            <person name="Vagvolgyi C."/>
            <person name="Papp T."/>
            <person name="Martin F.M."/>
            <person name="Miettinen O."/>
            <person name="Hibbett D.S."/>
            <person name="Nagy L.G."/>
        </authorList>
    </citation>
    <scope>NUCLEOTIDE SEQUENCE [LARGE SCALE GENOMIC DNA]</scope>
    <source>
        <strain evidence="2 3">CBS 121175</strain>
    </source>
</reference>